<accession>A0A9P6GZ45</accession>
<evidence type="ECO:0000313" key="2">
    <source>
        <dbReference type="Proteomes" id="UP000740883"/>
    </source>
</evidence>
<keyword evidence="2" id="KW-1185">Reference proteome</keyword>
<gene>
    <name evidence="1" type="ORF">NGRA_1638</name>
</gene>
<dbReference type="EMBL" id="SBJO01000117">
    <property type="protein sequence ID" value="KAF9762945.1"/>
    <property type="molecule type" value="Genomic_DNA"/>
</dbReference>
<protein>
    <submittedName>
        <fullName evidence="1">Uncharacterized protein</fullName>
    </submittedName>
</protein>
<evidence type="ECO:0000313" key="1">
    <source>
        <dbReference type="EMBL" id="KAF9762945.1"/>
    </source>
</evidence>
<sequence>MNLDNTMHKNEERKDVLRVPLVEGQREIIYNEIDDNGIADDVINIIEYTISSSNDANKFNIIVEALSPLIQDKAKLIVSKLYLFKRRPCKFNNNCKDPKCIFIHDNDKIFRNQDNKRKVEPEEAKRSRCDVGSHRSQEVILNRVDGSKHSEADLIDGVSRFGEIESVKKLNDIKWLIVFKDSESAKNLVNSRDVILGDGNIKKYYNVMENMKKYELNSLLDKQEDIINRLNITNNPDVEELKRIISRVKVLVKEVEGSTNGHEQKRTQAINFNN</sequence>
<proteinExistence type="predicted"/>
<comment type="caution">
    <text evidence="1">The sequence shown here is derived from an EMBL/GenBank/DDBJ whole genome shotgun (WGS) entry which is preliminary data.</text>
</comment>
<organism evidence="1 2">
    <name type="scientific">Nosema granulosis</name>
    <dbReference type="NCBI Taxonomy" id="83296"/>
    <lineage>
        <taxon>Eukaryota</taxon>
        <taxon>Fungi</taxon>
        <taxon>Fungi incertae sedis</taxon>
        <taxon>Microsporidia</taxon>
        <taxon>Nosematidae</taxon>
        <taxon>Nosema</taxon>
    </lineage>
</organism>
<name>A0A9P6GZ45_9MICR</name>
<dbReference type="OrthoDB" id="2186004at2759"/>
<dbReference type="AlphaFoldDB" id="A0A9P6GZ45"/>
<dbReference type="Proteomes" id="UP000740883">
    <property type="component" value="Unassembled WGS sequence"/>
</dbReference>
<reference evidence="1 2" key="1">
    <citation type="journal article" date="2020" name="Genome Biol. Evol.">
        <title>Comparative genomics of strictly vertically transmitted, feminizing microsporidia endosymbionts of amphipod crustaceans.</title>
        <authorList>
            <person name="Cormier A."/>
            <person name="Chebbi M.A."/>
            <person name="Giraud I."/>
            <person name="Wattier R."/>
            <person name="Teixeira M."/>
            <person name="Gilbert C."/>
            <person name="Rigaud T."/>
            <person name="Cordaux R."/>
        </authorList>
    </citation>
    <scope>NUCLEOTIDE SEQUENCE [LARGE SCALE GENOMIC DNA]</scope>
    <source>
        <strain evidence="1 2">Ou3-Ou53</strain>
    </source>
</reference>